<dbReference type="PANTHER" id="PTHR46995:SF4">
    <property type="entry name" value="POLLEN OLE E 1 ALLERGEN AND EXTENSIN FAMILY PROTEIN"/>
    <property type="match status" value="1"/>
</dbReference>
<gene>
    <name evidence="3" type="ORF">HannXRQ_Chr09g0256481</name>
    <name evidence="2" type="ORF">HanXRQr2_Chr09g0388051</name>
</gene>
<dbReference type="OMA" id="NDILCGN"/>
<evidence type="ECO:0000313" key="2">
    <source>
        <dbReference type="EMBL" id="KAF5790859.1"/>
    </source>
</evidence>
<proteinExistence type="predicted"/>
<evidence type="ECO:0008006" key="5">
    <source>
        <dbReference type="Google" id="ProtNLM"/>
    </source>
</evidence>
<evidence type="ECO:0000256" key="1">
    <source>
        <dbReference type="SAM" id="SignalP"/>
    </source>
</evidence>
<dbReference type="InParanoid" id="A0A251TYN9"/>
<dbReference type="OrthoDB" id="1588785at2759"/>
<dbReference type="FunCoup" id="A0A251TYN9">
    <property type="interactions" value="335"/>
</dbReference>
<keyword evidence="1" id="KW-0732">Signal</keyword>
<protein>
    <recommendedName>
        <fullName evidence="5">Pollen Ole e 1 allergen and extensin family protein</fullName>
    </recommendedName>
</protein>
<reference evidence="2 4" key="1">
    <citation type="journal article" date="2017" name="Nature">
        <title>The sunflower genome provides insights into oil metabolism, flowering and Asterid evolution.</title>
        <authorList>
            <person name="Badouin H."/>
            <person name="Gouzy J."/>
            <person name="Grassa C.J."/>
            <person name="Murat F."/>
            <person name="Staton S.E."/>
            <person name="Cottret L."/>
            <person name="Lelandais-Briere C."/>
            <person name="Owens G.L."/>
            <person name="Carrere S."/>
            <person name="Mayjonade B."/>
            <person name="Legrand L."/>
            <person name="Gill N."/>
            <person name="Kane N.C."/>
            <person name="Bowers J.E."/>
            <person name="Hubner S."/>
            <person name="Bellec A."/>
            <person name="Berard A."/>
            <person name="Berges H."/>
            <person name="Blanchet N."/>
            <person name="Boniface M.C."/>
            <person name="Brunel D."/>
            <person name="Catrice O."/>
            <person name="Chaidir N."/>
            <person name="Claudel C."/>
            <person name="Donnadieu C."/>
            <person name="Faraut T."/>
            <person name="Fievet G."/>
            <person name="Helmstetter N."/>
            <person name="King M."/>
            <person name="Knapp S.J."/>
            <person name="Lai Z."/>
            <person name="Le Paslier M.C."/>
            <person name="Lippi Y."/>
            <person name="Lorenzon L."/>
            <person name="Mandel J.R."/>
            <person name="Marage G."/>
            <person name="Marchand G."/>
            <person name="Marquand E."/>
            <person name="Bret-Mestries E."/>
            <person name="Morien E."/>
            <person name="Nambeesan S."/>
            <person name="Nguyen T."/>
            <person name="Pegot-Espagnet P."/>
            <person name="Pouilly N."/>
            <person name="Raftis F."/>
            <person name="Sallet E."/>
            <person name="Schiex T."/>
            <person name="Thomas J."/>
            <person name="Vandecasteele C."/>
            <person name="Vares D."/>
            <person name="Vear F."/>
            <person name="Vautrin S."/>
            <person name="Crespi M."/>
            <person name="Mangin B."/>
            <person name="Burke J.M."/>
            <person name="Salse J."/>
            <person name="Munos S."/>
            <person name="Vincourt P."/>
            <person name="Rieseberg L.H."/>
            <person name="Langlade N.B."/>
        </authorList>
    </citation>
    <scope>NUCLEOTIDE SEQUENCE [LARGE SCALE GENOMIC DNA]</scope>
    <source>
        <strain evidence="4">cv. SF193</strain>
        <tissue evidence="2">Leaves</tissue>
    </source>
</reference>
<reference evidence="2" key="3">
    <citation type="submission" date="2020-06" db="EMBL/GenBank/DDBJ databases">
        <title>Helianthus annuus Genome sequencing and assembly Release 2.</title>
        <authorList>
            <person name="Gouzy J."/>
            <person name="Langlade N."/>
            <person name="Munos S."/>
        </authorList>
    </citation>
    <scope>NUCLEOTIDE SEQUENCE</scope>
    <source>
        <tissue evidence="2">Leaves</tissue>
    </source>
</reference>
<dbReference type="EMBL" id="MNCJ02000324">
    <property type="protein sequence ID" value="KAF5790859.1"/>
    <property type="molecule type" value="Genomic_DNA"/>
</dbReference>
<dbReference type="EMBL" id="CM007898">
    <property type="protein sequence ID" value="OTG15081.1"/>
    <property type="molecule type" value="Genomic_DNA"/>
</dbReference>
<dbReference type="AlphaFoldDB" id="A0A251TYN9"/>
<evidence type="ECO:0000313" key="3">
    <source>
        <dbReference type="EMBL" id="OTG15081.1"/>
    </source>
</evidence>
<organism evidence="3 4">
    <name type="scientific">Helianthus annuus</name>
    <name type="common">Common sunflower</name>
    <dbReference type="NCBI Taxonomy" id="4232"/>
    <lineage>
        <taxon>Eukaryota</taxon>
        <taxon>Viridiplantae</taxon>
        <taxon>Streptophyta</taxon>
        <taxon>Embryophyta</taxon>
        <taxon>Tracheophyta</taxon>
        <taxon>Spermatophyta</taxon>
        <taxon>Magnoliopsida</taxon>
        <taxon>eudicotyledons</taxon>
        <taxon>Gunneridae</taxon>
        <taxon>Pentapetalae</taxon>
        <taxon>asterids</taxon>
        <taxon>campanulids</taxon>
        <taxon>Asterales</taxon>
        <taxon>Asteraceae</taxon>
        <taxon>Asteroideae</taxon>
        <taxon>Heliantheae alliance</taxon>
        <taxon>Heliantheae</taxon>
        <taxon>Helianthus</taxon>
    </lineage>
</organism>
<sequence length="170" mass="18778">MEPATILVLFSSFFMFLQLGASRPITPHISVMGKVYCDTCLNKSFNTHNHTYLLSGAEVRIDCKFNAVSPRTDEQILFSVNRTTNRYGVYRLDMRVPSVDGIFCSRGDAAVLSKCRATLIRSTSASCNIPGLAATTDEFSLTSKRDSVCIYTMYDLSFGSAKKDPVICGK</sequence>
<feature type="chain" id="PRO_5012580757" description="Pollen Ole e 1 allergen and extensin family protein" evidence="1">
    <location>
        <begin position="23"/>
        <end position="170"/>
    </location>
</feature>
<dbReference type="Proteomes" id="UP000215914">
    <property type="component" value="Chromosome 9"/>
</dbReference>
<reference evidence="3" key="2">
    <citation type="submission" date="2017-02" db="EMBL/GenBank/DDBJ databases">
        <title>Sunflower complete genome.</title>
        <authorList>
            <person name="Langlade N."/>
            <person name="Munos S."/>
        </authorList>
    </citation>
    <scope>NUCLEOTIDE SEQUENCE [LARGE SCALE GENOMIC DNA]</scope>
    <source>
        <tissue evidence="3">Leaves</tissue>
    </source>
</reference>
<feature type="signal peptide" evidence="1">
    <location>
        <begin position="1"/>
        <end position="22"/>
    </location>
</feature>
<evidence type="ECO:0000313" key="4">
    <source>
        <dbReference type="Proteomes" id="UP000215914"/>
    </source>
</evidence>
<accession>A0A251TYN9</accession>
<dbReference type="PANTHER" id="PTHR46995">
    <property type="entry name" value="OS09G0508200 PROTEIN"/>
    <property type="match status" value="1"/>
</dbReference>
<keyword evidence="4" id="KW-1185">Reference proteome</keyword>
<dbReference type="Gramene" id="mRNA:HanXRQr2_Chr09g0388051">
    <property type="protein sequence ID" value="mRNA:HanXRQr2_Chr09g0388051"/>
    <property type="gene ID" value="HanXRQr2_Chr09g0388051"/>
</dbReference>
<dbReference type="Pfam" id="PF01190">
    <property type="entry name" value="Pollen_Ole_e_1"/>
    <property type="match status" value="1"/>
</dbReference>
<name>A0A251TYN9_HELAN</name>